<gene>
    <name evidence="6" type="ORF">ciss_10580</name>
</gene>
<dbReference type="RefSeq" id="WP_075865294.1">
    <property type="nucleotide sequence ID" value="NZ_BDJL01000031.1"/>
</dbReference>
<reference evidence="7" key="1">
    <citation type="submission" date="2016-12" db="EMBL/GenBank/DDBJ databases">
        <title>Draft Genome Sequences od Carboxydothermus pertinax and islandicus, Hydrogenogenic Carboxydotrophic Bacteria.</title>
        <authorList>
            <person name="Fukuyama Y."/>
            <person name="Ohmae K."/>
            <person name="Yoneda Y."/>
            <person name="Yoshida T."/>
            <person name="Sako Y."/>
        </authorList>
    </citation>
    <scope>NUCLEOTIDE SEQUENCE [LARGE SCALE GENOMIC DNA]</scope>
    <source>
        <strain evidence="7">SET</strain>
    </source>
</reference>
<protein>
    <recommendedName>
        <fullName evidence="5">Putative 3-methyladenine DNA glycosylase</fullName>
        <ecNumber evidence="5">3.2.2.-</ecNumber>
    </recommendedName>
</protein>
<name>A0A1L8D1Q7_9THEO</name>
<dbReference type="InterPro" id="IPR011034">
    <property type="entry name" value="Formyl_transferase-like_C_sf"/>
</dbReference>
<dbReference type="NCBIfam" id="TIGR00567">
    <property type="entry name" value="3mg"/>
    <property type="match status" value="1"/>
</dbReference>
<evidence type="ECO:0000256" key="1">
    <source>
        <dbReference type="ARBA" id="ARBA00009232"/>
    </source>
</evidence>
<keyword evidence="7" id="KW-1185">Reference proteome</keyword>
<comment type="caution">
    <text evidence="6">The sequence shown here is derived from an EMBL/GenBank/DDBJ whole genome shotgun (WGS) entry which is preliminary data.</text>
</comment>
<accession>A0A1L8D1Q7</accession>
<keyword evidence="2 5" id="KW-0227">DNA damage</keyword>
<dbReference type="SUPFAM" id="SSF50486">
    <property type="entry name" value="FMT C-terminal domain-like"/>
    <property type="match status" value="1"/>
</dbReference>
<evidence type="ECO:0000256" key="2">
    <source>
        <dbReference type="ARBA" id="ARBA00022763"/>
    </source>
</evidence>
<dbReference type="GO" id="GO:0003677">
    <property type="term" value="F:DNA binding"/>
    <property type="evidence" value="ECO:0007669"/>
    <property type="project" value="InterPro"/>
</dbReference>
<dbReference type="GO" id="GO:0003905">
    <property type="term" value="F:alkylbase DNA N-glycosylase activity"/>
    <property type="evidence" value="ECO:0007669"/>
    <property type="project" value="InterPro"/>
</dbReference>
<evidence type="ECO:0000313" key="7">
    <source>
        <dbReference type="Proteomes" id="UP000187338"/>
    </source>
</evidence>
<comment type="similarity">
    <text evidence="1 5">Belongs to the DNA glycosylase MPG family.</text>
</comment>
<proteinExistence type="inferred from homology"/>
<dbReference type="Proteomes" id="UP000187338">
    <property type="component" value="Unassembled WGS sequence"/>
</dbReference>
<keyword evidence="4 5" id="KW-0234">DNA repair</keyword>
<dbReference type="InterPro" id="IPR003180">
    <property type="entry name" value="MPG"/>
</dbReference>
<evidence type="ECO:0000256" key="4">
    <source>
        <dbReference type="ARBA" id="ARBA00023204"/>
    </source>
</evidence>
<dbReference type="Pfam" id="PF02245">
    <property type="entry name" value="Pur_DNA_glyco"/>
    <property type="match status" value="1"/>
</dbReference>
<dbReference type="EC" id="3.2.2.-" evidence="5"/>
<evidence type="ECO:0000256" key="5">
    <source>
        <dbReference type="HAMAP-Rule" id="MF_00527"/>
    </source>
</evidence>
<evidence type="ECO:0000313" key="6">
    <source>
        <dbReference type="EMBL" id="GAV25125.1"/>
    </source>
</evidence>
<dbReference type="InterPro" id="IPR036995">
    <property type="entry name" value="MPG_sf"/>
</dbReference>
<dbReference type="HAMAP" id="MF_00527">
    <property type="entry name" value="3MGH"/>
    <property type="match status" value="1"/>
</dbReference>
<keyword evidence="3 5" id="KW-0378">Hydrolase</keyword>
<dbReference type="AlphaFoldDB" id="A0A1L8D1Q7"/>
<dbReference type="Gene3D" id="3.10.300.10">
    <property type="entry name" value="Methylpurine-DNA glycosylase (MPG)"/>
    <property type="match status" value="1"/>
</dbReference>
<dbReference type="OrthoDB" id="9794313at2"/>
<dbReference type="STRING" id="661089.ciss_10580"/>
<sequence>MLLPRQFYARDVLIVARDLLNCYLVREYNGHLLIGKIVETEAYHQNDPACHAYRGKTKRNEVMFGPPGHAYVYFTYGMHYCFNVVTGDIGRAEAVLIRALEPVKGIDIIRTLRGGKSDRELLSGPAKLTRGLAIDLKLNGYDLTEGKILYITKGEPVAEEDIVVTTRIGINAGKDLPYRFYLKNNKYVSKK</sequence>
<dbReference type="PANTHER" id="PTHR10429">
    <property type="entry name" value="DNA-3-METHYLADENINE GLYCOSYLASE"/>
    <property type="match status" value="1"/>
</dbReference>
<dbReference type="GO" id="GO:0006284">
    <property type="term" value="P:base-excision repair"/>
    <property type="evidence" value="ECO:0007669"/>
    <property type="project" value="InterPro"/>
</dbReference>
<dbReference type="EMBL" id="BDJL01000031">
    <property type="protein sequence ID" value="GAV25125.1"/>
    <property type="molecule type" value="Genomic_DNA"/>
</dbReference>
<dbReference type="NCBIfam" id="NF002003">
    <property type="entry name" value="PRK00802.1-3"/>
    <property type="match status" value="1"/>
</dbReference>
<organism evidence="6 7">
    <name type="scientific">Carboxydothermus islandicus</name>
    <dbReference type="NCBI Taxonomy" id="661089"/>
    <lineage>
        <taxon>Bacteria</taxon>
        <taxon>Bacillati</taxon>
        <taxon>Bacillota</taxon>
        <taxon>Clostridia</taxon>
        <taxon>Thermoanaerobacterales</taxon>
        <taxon>Thermoanaerobacteraceae</taxon>
        <taxon>Carboxydothermus</taxon>
    </lineage>
</organism>
<dbReference type="CDD" id="cd00540">
    <property type="entry name" value="AAG"/>
    <property type="match status" value="1"/>
</dbReference>
<dbReference type="PANTHER" id="PTHR10429:SF0">
    <property type="entry name" value="DNA-3-METHYLADENINE GLYCOSYLASE"/>
    <property type="match status" value="1"/>
</dbReference>
<dbReference type="FunFam" id="3.10.300.10:FF:000001">
    <property type="entry name" value="Putative 3-methyladenine DNA glycosylase"/>
    <property type="match status" value="1"/>
</dbReference>
<evidence type="ECO:0000256" key="3">
    <source>
        <dbReference type="ARBA" id="ARBA00022801"/>
    </source>
</evidence>